<name>A0A3B6DPJ9_WHEAT</name>
<keyword evidence="1" id="KW-1133">Transmembrane helix</keyword>
<organism evidence="2">
    <name type="scientific">Triticum aestivum</name>
    <name type="common">Wheat</name>
    <dbReference type="NCBI Taxonomy" id="4565"/>
    <lineage>
        <taxon>Eukaryota</taxon>
        <taxon>Viridiplantae</taxon>
        <taxon>Streptophyta</taxon>
        <taxon>Embryophyta</taxon>
        <taxon>Tracheophyta</taxon>
        <taxon>Spermatophyta</taxon>
        <taxon>Magnoliopsida</taxon>
        <taxon>Liliopsida</taxon>
        <taxon>Poales</taxon>
        <taxon>Poaceae</taxon>
        <taxon>BOP clade</taxon>
        <taxon>Pooideae</taxon>
        <taxon>Triticodae</taxon>
        <taxon>Triticeae</taxon>
        <taxon>Triticinae</taxon>
        <taxon>Triticum</taxon>
    </lineage>
</organism>
<protein>
    <submittedName>
        <fullName evidence="2">Uncharacterized protein</fullName>
    </submittedName>
</protein>
<sequence>MSDTRCRCRMPDSTTISVWNSGNPCCEARMARFTATGVPSPSTPLYTFPNPPTPMRLRSWKLSVAALIFASAMCSFLLTLSIPPVLRSLDHRFMNCSAQPEPLYFVYGTPKKQSTTQARTAAPSTADTVMTMVLFVLPYLLELKSTGGSLIISSPFSMPPPLLFDDQPMLTVRFPALGALAA</sequence>
<feature type="transmembrane region" description="Helical" evidence="1">
    <location>
        <begin position="64"/>
        <end position="86"/>
    </location>
</feature>
<keyword evidence="1" id="KW-0472">Membrane</keyword>
<dbReference type="EnsemblPlants" id="TraesCS2D02G509900.1">
    <property type="protein sequence ID" value="TraesCS2D02G509900.1.cds1"/>
    <property type="gene ID" value="TraesCS2D02G509900"/>
</dbReference>
<evidence type="ECO:0000313" key="2">
    <source>
        <dbReference type="EnsemblPlants" id="TraesCS2D02G509900.1.cds1"/>
    </source>
</evidence>
<reference evidence="2" key="2">
    <citation type="submission" date="2018-10" db="UniProtKB">
        <authorList>
            <consortium name="EnsemblPlants"/>
        </authorList>
    </citation>
    <scope>IDENTIFICATION</scope>
</reference>
<dbReference type="AlphaFoldDB" id="A0A3B6DPJ9"/>
<accession>A0A3B6DPJ9</accession>
<dbReference type="Gramene" id="TraesCS2D03G1136300.1">
    <property type="protein sequence ID" value="TraesCS2D03G1136300.1.CDS1"/>
    <property type="gene ID" value="TraesCS2D03G1136300"/>
</dbReference>
<reference evidence="2" key="1">
    <citation type="submission" date="2018-08" db="EMBL/GenBank/DDBJ databases">
        <authorList>
            <person name="Rossello M."/>
        </authorList>
    </citation>
    <scope>NUCLEOTIDE SEQUENCE [LARGE SCALE GENOMIC DNA]</scope>
    <source>
        <strain evidence="2">cv. Chinese Spring</strain>
    </source>
</reference>
<evidence type="ECO:0000256" key="1">
    <source>
        <dbReference type="SAM" id="Phobius"/>
    </source>
</evidence>
<dbReference type="Gramene" id="TraesCS2D02G509900.1">
    <property type="protein sequence ID" value="TraesCS2D02G509900.1.cds1"/>
    <property type="gene ID" value="TraesCS2D02G509900"/>
</dbReference>
<proteinExistence type="predicted"/>
<evidence type="ECO:0000313" key="3">
    <source>
        <dbReference type="Proteomes" id="UP000019116"/>
    </source>
</evidence>
<keyword evidence="1" id="KW-0812">Transmembrane</keyword>
<dbReference type="Proteomes" id="UP000019116">
    <property type="component" value="Chromosome 2D"/>
</dbReference>
<keyword evidence="3" id="KW-1185">Reference proteome</keyword>
<dbReference type="Gramene" id="TraesLDM2D03G01279400.1">
    <property type="protein sequence ID" value="TraesLDM2D03G01279400.1.CDS1"/>
    <property type="gene ID" value="TraesLDM2D03G01279400"/>
</dbReference>